<organism evidence="1">
    <name type="scientific">Torque teno sus virus 1a</name>
    <dbReference type="NCBI Taxonomy" id="687386"/>
    <lineage>
        <taxon>Viruses</taxon>
        <taxon>Monodnaviria</taxon>
        <taxon>Shotokuvirae</taxon>
        <taxon>Commensaviricota</taxon>
        <taxon>Cardeaviricetes</taxon>
        <taxon>Sanitavirales</taxon>
        <taxon>Anelloviridae</taxon>
        <taxon>Iotatorquevirus</taxon>
        <taxon>Iotatorquevirus suida1a</taxon>
    </lineage>
</organism>
<proteinExistence type="predicted"/>
<sequence>MFLYWEEAWLTAIEGYHNLDCRCGNWYDSLQRLCALHLLDALAAAAIKRYDGDGDAATTVILIHGDPGAVGG</sequence>
<name>S4T5T6_9VIRU</name>
<accession>S4T5T6</accession>
<dbReference type="EMBL" id="JX444442">
    <property type="protein sequence ID" value="AFU07900.1"/>
    <property type="molecule type" value="Genomic_DNA"/>
</dbReference>
<protein>
    <submittedName>
        <fullName evidence="1">ORF2</fullName>
    </submittedName>
</protein>
<reference evidence="1" key="1">
    <citation type="journal article" date="2013" name="Vet. Microbiol.">
        <title>Phylogeny, spatio-temporal phylodynamics and evolutionary scenario of Torque teno sus virus 1 (TTSuV1) and 2 (TTSuV2) in wild boars: Fast dispersal and high genetic diversity.</title>
        <authorList>
            <person name="Cadar D."/>
            <person name="Kiss T."/>
            <person name="Adam D."/>
            <person name="Csagola A."/>
            <person name="Novosel D."/>
            <person name="Tuboly T."/>
        </authorList>
    </citation>
    <scope>NUCLEOTIDE SEQUENCE</scope>
    <source>
        <strain evidence="1">RO-784</strain>
    </source>
</reference>
<evidence type="ECO:0000313" key="1">
    <source>
        <dbReference type="EMBL" id="AFU07900.1"/>
    </source>
</evidence>